<dbReference type="Proteomes" id="UP000020561">
    <property type="component" value="Unassembled WGS sequence"/>
</dbReference>
<dbReference type="EMBL" id="JAOA01000016">
    <property type="protein sequence ID" value="EUA07867.1"/>
    <property type="molecule type" value="Genomic_DNA"/>
</dbReference>
<protein>
    <submittedName>
        <fullName evidence="1">Uncharacterized protein</fullName>
    </submittedName>
</protein>
<organism evidence="1 2">
    <name type="scientific">Mycobacterium kansasii 662</name>
    <dbReference type="NCBI Taxonomy" id="1299326"/>
    <lineage>
        <taxon>Bacteria</taxon>
        <taxon>Bacillati</taxon>
        <taxon>Actinomycetota</taxon>
        <taxon>Actinomycetes</taxon>
        <taxon>Mycobacteriales</taxon>
        <taxon>Mycobacteriaceae</taxon>
        <taxon>Mycobacterium</taxon>
    </lineage>
</organism>
<proteinExistence type="predicted"/>
<accession>X7YL05</accession>
<gene>
    <name evidence="1" type="ORF">I545_6381</name>
</gene>
<evidence type="ECO:0000313" key="2">
    <source>
        <dbReference type="Proteomes" id="UP000020561"/>
    </source>
</evidence>
<dbReference type="AlphaFoldDB" id="X7YL05"/>
<evidence type="ECO:0000313" key="1">
    <source>
        <dbReference type="EMBL" id="EUA07867.1"/>
    </source>
</evidence>
<comment type="caution">
    <text evidence="1">The sequence shown here is derived from an EMBL/GenBank/DDBJ whole genome shotgun (WGS) entry which is preliminary data.</text>
</comment>
<name>X7YL05_MYCKA</name>
<reference evidence="1 2" key="1">
    <citation type="submission" date="2013-12" db="EMBL/GenBank/DDBJ databases">
        <authorList>
            <person name="Brown-Elliot B."/>
            <person name="Wallace R."/>
            <person name="Lenaerts A."/>
            <person name="Ordway D."/>
            <person name="DeGroote M.A."/>
            <person name="Parker T."/>
            <person name="Sizemore C."/>
            <person name="Tallon L.J."/>
            <person name="Sadzewicz L.K."/>
            <person name="Sengamalay N."/>
            <person name="Fraser C.M."/>
            <person name="Hine E."/>
            <person name="Shefchek K.A."/>
            <person name="Das S.P."/>
            <person name="Tettelin H."/>
        </authorList>
    </citation>
    <scope>NUCLEOTIDE SEQUENCE [LARGE SCALE GENOMIC DNA]</scope>
    <source>
        <strain evidence="1 2">662</strain>
    </source>
</reference>
<sequence length="89" mass="9496">MDTGVRAHDTEQSVTGVEYATTRYLSDPPTTPSPRCCGICAWNFAAHTVAAGRRSLRDCPITLGLRNGRRPISIAVTDQPGASTLPHSS</sequence>